<name>A0A409W9H7_9AGAR</name>
<dbReference type="Gene3D" id="3.40.710.10">
    <property type="entry name" value="DD-peptidase/beta-lactamase superfamily"/>
    <property type="match status" value="1"/>
</dbReference>
<keyword evidence="3" id="KW-1185">Reference proteome</keyword>
<dbReference type="InterPro" id="IPR050789">
    <property type="entry name" value="Diverse_Enzym_Activities"/>
</dbReference>
<dbReference type="InterPro" id="IPR001466">
    <property type="entry name" value="Beta-lactam-related"/>
</dbReference>
<evidence type="ECO:0000313" key="2">
    <source>
        <dbReference type="EMBL" id="PPQ75151.1"/>
    </source>
</evidence>
<dbReference type="AlphaFoldDB" id="A0A409W9H7"/>
<gene>
    <name evidence="2" type="ORF">CVT26_012188</name>
</gene>
<dbReference type="InterPro" id="IPR012338">
    <property type="entry name" value="Beta-lactam/transpept-like"/>
</dbReference>
<dbReference type="PANTHER" id="PTHR43283:SF3">
    <property type="entry name" value="BETA-LACTAMASE FAMILY PROTEIN (AFU_ORTHOLOGUE AFUA_5G07500)"/>
    <property type="match status" value="1"/>
</dbReference>
<dbReference type="SUPFAM" id="SSF56601">
    <property type="entry name" value="beta-lactamase/transpeptidase-like"/>
    <property type="match status" value="1"/>
</dbReference>
<evidence type="ECO:0000259" key="1">
    <source>
        <dbReference type="Pfam" id="PF00144"/>
    </source>
</evidence>
<evidence type="ECO:0000313" key="3">
    <source>
        <dbReference type="Proteomes" id="UP000284706"/>
    </source>
</evidence>
<dbReference type="PANTHER" id="PTHR43283">
    <property type="entry name" value="BETA-LACTAMASE-RELATED"/>
    <property type="match status" value="1"/>
</dbReference>
<reference evidence="2 3" key="1">
    <citation type="journal article" date="2018" name="Evol. Lett.">
        <title>Horizontal gene cluster transfer increased hallucinogenic mushroom diversity.</title>
        <authorList>
            <person name="Reynolds H.T."/>
            <person name="Vijayakumar V."/>
            <person name="Gluck-Thaler E."/>
            <person name="Korotkin H.B."/>
            <person name="Matheny P.B."/>
            <person name="Slot J.C."/>
        </authorList>
    </citation>
    <scope>NUCLEOTIDE SEQUENCE [LARGE SCALE GENOMIC DNA]</scope>
    <source>
        <strain evidence="2 3">SRW20</strain>
    </source>
</reference>
<proteinExistence type="predicted"/>
<comment type="caution">
    <text evidence="2">The sequence shown here is derived from an EMBL/GenBank/DDBJ whole genome shotgun (WGS) entry which is preliminary data.</text>
</comment>
<dbReference type="STRING" id="231916.A0A409W9H7"/>
<dbReference type="InParanoid" id="A0A409W9H7"/>
<accession>A0A409W9H7</accession>
<organism evidence="2 3">
    <name type="scientific">Gymnopilus dilepis</name>
    <dbReference type="NCBI Taxonomy" id="231916"/>
    <lineage>
        <taxon>Eukaryota</taxon>
        <taxon>Fungi</taxon>
        <taxon>Dikarya</taxon>
        <taxon>Basidiomycota</taxon>
        <taxon>Agaricomycotina</taxon>
        <taxon>Agaricomycetes</taxon>
        <taxon>Agaricomycetidae</taxon>
        <taxon>Agaricales</taxon>
        <taxon>Agaricineae</taxon>
        <taxon>Hymenogastraceae</taxon>
        <taxon>Gymnopilus</taxon>
    </lineage>
</organism>
<dbReference type="Pfam" id="PF00144">
    <property type="entry name" value="Beta-lactamase"/>
    <property type="match status" value="1"/>
</dbReference>
<feature type="domain" description="Beta-lactamase-related" evidence="1">
    <location>
        <begin position="11"/>
        <end position="357"/>
    </location>
</feature>
<dbReference type="OrthoDB" id="428260at2759"/>
<dbReference type="Proteomes" id="UP000284706">
    <property type="component" value="Unassembled WGS sequence"/>
</dbReference>
<dbReference type="EMBL" id="NHYE01005284">
    <property type="protein sequence ID" value="PPQ75151.1"/>
    <property type="molecule type" value="Genomic_DNA"/>
</dbReference>
<protein>
    <recommendedName>
        <fullName evidence="1">Beta-lactamase-related domain-containing protein</fullName>
    </recommendedName>
</protein>
<sequence length="372" mass="41206">MLSSERKQHLDELINEVAEGKNLPEFVVGVSNVDGEVYSYVGGKKTETSGSIDLDSIFWLGGETKLVTSLAGLILIEQGKLSMDTPLADYFPQLRNPIILGNVIYPTIYKPAETVLTVKHLLNHTSGLFYPKVADGTLGKPYTSKDGYLPGIPLKFEPGTDFAYGWSSDVLGFLIEKVTGQTLDEFLKENIFGPLGMNSSSFYLTSGLRERLIDLTYREKGGRLTPWTGQLQIIEQDPAKVNLPLGGIGLYSSVRDWLTLLRHILQIQAGKPVEHPIVTRETVQSIFSPALPEAGERSISTLTDLVNWGPNTQWSTAMALTTEDWPNRRKKGSLFWDGYTGCEFFVDPTKGIAVVLGIHILPWGDQELWNTV</sequence>